<feature type="signal peptide" evidence="1">
    <location>
        <begin position="1"/>
        <end position="21"/>
    </location>
</feature>
<accession>A0A1R3WPE5</accession>
<dbReference type="PROSITE" id="PS51257">
    <property type="entry name" value="PROKAR_LIPOPROTEIN"/>
    <property type="match status" value="1"/>
</dbReference>
<organism evidence="2 3">
    <name type="scientific">Yoonia rosea</name>
    <dbReference type="NCBI Taxonomy" id="287098"/>
    <lineage>
        <taxon>Bacteria</taxon>
        <taxon>Pseudomonadati</taxon>
        <taxon>Pseudomonadota</taxon>
        <taxon>Alphaproteobacteria</taxon>
        <taxon>Rhodobacterales</taxon>
        <taxon>Paracoccaceae</taxon>
        <taxon>Yoonia</taxon>
    </lineage>
</organism>
<dbReference type="InterPro" id="IPR046705">
    <property type="entry name" value="DUF6778"/>
</dbReference>
<dbReference type="RefSeq" id="WP_055292993.1">
    <property type="nucleotide sequence ID" value="NZ_FTPR01000001.1"/>
</dbReference>
<evidence type="ECO:0000313" key="2">
    <source>
        <dbReference type="EMBL" id="SIT79751.1"/>
    </source>
</evidence>
<gene>
    <name evidence="2" type="ORF">SAMN05421665_0998</name>
</gene>
<evidence type="ECO:0008006" key="4">
    <source>
        <dbReference type="Google" id="ProtNLM"/>
    </source>
</evidence>
<proteinExistence type="predicted"/>
<keyword evidence="1" id="KW-0732">Signal</keyword>
<feature type="chain" id="PRO_5010305494" description="Lipoprotein" evidence="1">
    <location>
        <begin position="22"/>
        <end position="184"/>
    </location>
</feature>
<evidence type="ECO:0000256" key="1">
    <source>
        <dbReference type="SAM" id="SignalP"/>
    </source>
</evidence>
<dbReference type="STRING" id="287098.SAMN05421665_0998"/>
<reference evidence="3" key="1">
    <citation type="submission" date="2017-01" db="EMBL/GenBank/DDBJ databases">
        <authorList>
            <person name="Varghese N."/>
            <person name="Submissions S."/>
        </authorList>
    </citation>
    <scope>NUCLEOTIDE SEQUENCE [LARGE SCALE GENOMIC DNA]</scope>
    <source>
        <strain evidence="3">DSM 29591</strain>
    </source>
</reference>
<dbReference type="AlphaFoldDB" id="A0A1R3WPE5"/>
<dbReference type="Pfam" id="PF20569">
    <property type="entry name" value="DUF6778"/>
    <property type="match status" value="1"/>
</dbReference>
<dbReference type="OrthoDB" id="7836640at2"/>
<name>A0A1R3WPE5_9RHOB</name>
<dbReference type="EMBL" id="FTPR01000001">
    <property type="protein sequence ID" value="SIT79751.1"/>
    <property type="molecule type" value="Genomic_DNA"/>
</dbReference>
<evidence type="ECO:0000313" key="3">
    <source>
        <dbReference type="Proteomes" id="UP000186997"/>
    </source>
</evidence>
<protein>
    <recommendedName>
        <fullName evidence="4">Lipoprotein</fullName>
    </recommendedName>
</protein>
<sequence length="184" mass="20131">MHRRTFLVSFPLLGLMGCGAAAGLQSDARPQMERSYALQGFNFNVLEGLTVSEDETFYPTADVVWRGDPLGPRIPQIAAMFEEAAARNRLTVDGTLPVTVDVTLVRFHGVTNRTRYTVGGVYNVVFDMTVRNANTGDVIEPARRVVGNLDAPGGTRATELESEGQTQKVRVTDFLTSLLRAQLV</sequence>
<dbReference type="Proteomes" id="UP000186997">
    <property type="component" value="Unassembled WGS sequence"/>
</dbReference>
<keyword evidence="3" id="KW-1185">Reference proteome</keyword>